<evidence type="ECO:0000256" key="1">
    <source>
        <dbReference type="SAM" id="Phobius"/>
    </source>
</evidence>
<proteinExistence type="predicted"/>
<evidence type="ECO:0000313" key="3">
    <source>
        <dbReference type="Proteomes" id="UP000038010"/>
    </source>
</evidence>
<keyword evidence="3" id="KW-1185">Reference proteome</keyword>
<protein>
    <submittedName>
        <fullName evidence="2">Uncharacterized protein</fullName>
    </submittedName>
</protein>
<feature type="transmembrane region" description="Helical" evidence="1">
    <location>
        <begin position="48"/>
        <end position="72"/>
    </location>
</feature>
<dbReference type="AlphaFoldDB" id="A0A0N1HHN2"/>
<feature type="transmembrane region" description="Helical" evidence="1">
    <location>
        <begin position="461"/>
        <end position="483"/>
    </location>
</feature>
<organism evidence="2 3">
    <name type="scientific">Cyphellophora attinorum</name>
    <dbReference type="NCBI Taxonomy" id="1664694"/>
    <lineage>
        <taxon>Eukaryota</taxon>
        <taxon>Fungi</taxon>
        <taxon>Dikarya</taxon>
        <taxon>Ascomycota</taxon>
        <taxon>Pezizomycotina</taxon>
        <taxon>Eurotiomycetes</taxon>
        <taxon>Chaetothyriomycetidae</taxon>
        <taxon>Chaetothyriales</taxon>
        <taxon>Cyphellophoraceae</taxon>
        <taxon>Cyphellophora</taxon>
    </lineage>
</organism>
<dbReference type="GeneID" id="28734431"/>
<comment type="caution">
    <text evidence="2">The sequence shown here is derived from an EMBL/GenBank/DDBJ whole genome shotgun (WGS) entry which is preliminary data.</text>
</comment>
<keyword evidence="1" id="KW-0472">Membrane</keyword>
<dbReference type="PANTHER" id="PTHR35394:SF5">
    <property type="entry name" value="DUF3176 DOMAIN-CONTAINING PROTEIN"/>
    <property type="match status" value="1"/>
</dbReference>
<dbReference type="InterPro" id="IPR021514">
    <property type="entry name" value="DUF3176"/>
</dbReference>
<dbReference type="EMBL" id="LFJN01000001">
    <property type="protein sequence ID" value="KPI45566.1"/>
    <property type="molecule type" value="Genomic_DNA"/>
</dbReference>
<dbReference type="RefSeq" id="XP_018005529.1">
    <property type="nucleotide sequence ID" value="XM_018142562.1"/>
</dbReference>
<dbReference type="Proteomes" id="UP000038010">
    <property type="component" value="Unassembled WGS sequence"/>
</dbReference>
<feature type="transmembrane region" description="Helical" evidence="1">
    <location>
        <begin position="111"/>
        <end position="130"/>
    </location>
</feature>
<keyword evidence="1" id="KW-0812">Transmembrane</keyword>
<evidence type="ECO:0000313" key="2">
    <source>
        <dbReference type="EMBL" id="KPI45566.1"/>
    </source>
</evidence>
<dbReference type="STRING" id="1664694.A0A0N1HHN2"/>
<name>A0A0N1HHN2_9EURO</name>
<dbReference type="Pfam" id="PF11374">
    <property type="entry name" value="DUF3176"/>
    <property type="match status" value="1"/>
</dbReference>
<dbReference type="VEuPathDB" id="FungiDB:AB675_257"/>
<dbReference type="PANTHER" id="PTHR35394">
    <property type="entry name" value="DUF3176 DOMAIN-CONTAINING PROTEIN"/>
    <property type="match status" value="1"/>
</dbReference>
<reference evidence="2 3" key="1">
    <citation type="submission" date="2015-06" db="EMBL/GenBank/DDBJ databases">
        <title>Draft genome of the ant-associated black yeast Phialophora attae CBS 131958.</title>
        <authorList>
            <person name="Moreno L.F."/>
            <person name="Stielow B.J."/>
            <person name="de Hoog S."/>
            <person name="Vicente V.A."/>
            <person name="Weiss V.A."/>
            <person name="de Vries M."/>
            <person name="Cruz L.M."/>
            <person name="Souza E.M."/>
        </authorList>
    </citation>
    <scope>NUCLEOTIDE SEQUENCE [LARGE SCALE GENOMIC DNA]</scope>
    <source>
        <strain evidence="2 3">CBS 131958</strain>
    </source>
</reference>
<dbReference type="OrthoDB" id="5242705at2759"/>
<keyword evidence="1" id="KW-1133">Transmembrane helix</keyword>
<gene>
    <name evidence="2" type="ORF">AB675_257</name>
</gene>
<sequence>MTNARLVLVFEKGAAQHGGASVSIRGCKSSSYDHKPIREWTAGITLNAVISILITILDAALALPLASGFGQLKWVLLKRKKQILQDLQQLDYASRSTTGSFTLLLSLRGSIIGSLGAVLAILVLAVGPFAQQVVSVSLKEEVTGQASLGKAVNATEMLTISMGGEGAVASAALPMRAAYYNALYGFPTSGSLPNPPFTCPSGNCTWDPFVSLAVCSECRDIGELVQRVEWTSFSTYANISYVTWALPNEYNNLNISITVDTQYANLTNRFSDGIMNVTSIWSQPGGDRFPLEGSFMAIALLNGSAANPLEVTALDCSLRVCLNEIRAQTHNGEYTETRTEIEKTVAQEISSNYAWGYVPKDPRWEGSIFMVLGFFVYELQTMIGNMFNGTAYDNRNHSLKGGTLAFESDVMLSLWEGGNLAAHLEYITRSISIHMREQNSPGADFAIGSSHTTEAYYTVRWLWLILPSAVVVLVATFSLVLMVESRRTRASLWKNSMLATLFHGLDDSARGRLVAEHSSG</sequence>
<accession>A0A0N1HHN2</accession>